<gene>
    <name evidence="1" type="ORF">S03H2_70944</name>
</gene>
<name>X1JU21_9ZZZZ</name>
<dbReference type="EMBL" id="BARU01047310">
    <property type="protein sequence ID" value="GAH98246.1"/>
    <property type="molecule type" value="Genomic_DNA"/>
</dbReference>
<proteinExistence type="predicted"/>
<dbReference type="AlphaFoldDB" id="X1JU21"/>
<accession>X1JU21</accession>
<comment type="caution">
    <text evidence="1">The sequence shown here is derived from an EMBL/GenBank/DDBJ whole genome shotgun (WGS) entry which is preliminary data.</text>
</comment>
<evidence type="ECO:0000313" key="1">
    <source>
        <dbReference type="EMBL" id="GAH98246.1"/>
    </source>
</evidence>
<feature type="non-terminal residue" evidence="1">
    <location>
        <position position="1"/>
    </location>
</feature>
<sequence length="73" mass="8469">NYPDAFIITLKKGNVLLVERKGEKGLRPLFVLKKEVDIPARHWLSQSIREMKPELLRSLRPKEIVKVMEKMGG</sequence>
<organism evidence="1">
    <name type="scientific">marine sediment metagenome</name>
    <dbReference type="NCBI Taxonomy" id="412755"/>
    <lineage>
        <taxon>unclassified sequences</taxon>
        <taxon>metagenomes</taxon>
        <taxon>ecological metagenomes</taxon>
    </lineage>
</organism>
<protein>
    <submittedName>
        <fullName evidence="1">Uncharacterized protein</fullName>
    </submittedName>
</protein>
<reference evidence="1" key="1">
    <citation type="journal article" date="2014" name="Front. Microbiol.">
        <title>High frequency of phylogenetically diverse reductive dehalogenase-homologous genes in deep subseafloor sedimentary metagenomes.</title>
        <authorList>
            <person name="Kawai M."/>
            <person name="Futagami T."/>
            <person name="Toyoda A."/>
            <person name="Takaki Y."/>
            <person name="Nishi S."/>
            <person name="Hori S."/>
            <person name="Arai W."/>
            <person name="Tsubouchi T."/>
            <person name="Morono Y."/>
            <person name="Uchiyama I."/>
            <person name="Ito T."/>
            <person name="Fujiyama A."/>
            <person name="Inagaki F."/>
            <person name="Takami H."/>
        </authorList>
    </citation>
    <scope>NUCLEOTIDE SEQUENCE</scope>
    <source>
        <strain evidence="1">Expedition CK06-06</strain>
    </source>
</reference>